<feature type="compositionally biased region" description="Basic residues" evidence="1">
    <location>
        <begin position="80"/>
        <end position="89"/>
    </location>
</feature>
<organism evidence="2 3">
    <name type="scientific">Parascaris equorum</name>
    <name type="common">Equine roundworm</name>
    <dbReference type="NCBI Taxonomy" id="6256"/>
    <lineage>
        <taxon>Eukaryota</taxon>
        <taxon>Metazoa</taxon>
        <taxon>Ecdysozoa</taxon>
        <taxon>Nematoda</taxon>
        <taxon>Chromadorea</taxon>
        <taxon>Rhabditida</taxon>
        <taxon>Spirurina</taxon>
        <taxon>Ascaridomorpha</taxon>
        <taxon>Ascaridoidea</taxon>
        <taxon>Ascarididae</taxon>
        <taxon>Parascaris</taxon>
    </lineage>
</organism>
<feature type="region of interest" description="Disordered" evidence="1">
    <location>
        <begin position="66"/>
        <end position="89"/>
    </location>
</feature>
<dbReference type="Proteomes" id="UP000887564">
    <property type="component" value="Unplaced"/>
</dbReference>
<evidence type="ECO:0000256" key="1">
    <source>
        <dbReference type="SAM" id="MobiDB-lite"/>
    </source>
</evidence>
<name>A0A914R7Q7_PAREQ</name>
<dbReference type="AlphaFoldDB" id="A0A914R7Q7"/>
<dbReference type="WBParaSite" id="PEQ_0000229801-mRNA-1">
    <property type="protein sequence ID" value="PEQ_0000229801-mRNA-1"/>
    <property type="gene ID" value="PEQ_0000229801"/>
</dbReference>
<keyword evidence="2" id="KW-1185">Reference proteome</keyword>
<reference evidence="3" key="1">
    <citation type="submission" date="2022-11" db="UniProtKB">
        <authorList>
            <consortium name="WormBaseParasite"/>
        </authorList>
    </citation>
    <scope>IDENTIFICATION</scope>
</reference>
<sequence length="132" mass="14421">MGERKTWQSGSPFAFATVKKLALGVSSTEPYLTEKTWSVSCPSLTNISSDLESSTFTRAMSFGCVPQTSDSSVESGGTRKSSRAGAYRKQKMHAEFSDAFRSSGPEMSLINFTIVNSRHPLFESVYKKVANS</sequence>
<evidence type="ECO:0000313" key="3">
    <source>
        <dbReference type="WBParaSite" id="PEQ_0000229801-mRNA-1"/>
    </source>
</evidence>
<evidence type="ECO:0000313" key="2">
    <source>
        <dbReference type="Proteomes" id="UP000887564"/>
    </source>
</evidence>
<proteinExistence type="predicted"/>
<feature type="compositionally biased region" description="Polar residues" evidence="1">
    <location>
        <begin position="66"/>
        <end position="79"/>
    </location>
</feature>
<accession>A0A914R7Q7</accession>
<protein>
    <submittedName>
        <fullName evidence="3">Uncharacterized protein</fullName>
    </submittedName>
</protein>